<name>A0ABU6P338_9BACI</name>
<organism evidence="2 3">
    <name type="scientific">Metabacillus fastidiosus</name>
    <dbReference type="NCBI Taxonomy" id="1458"/>
    <lineage>
        <taxon>Bacteria</taxon>
        <taxon>Bacillati</taxon>
        <taxon>Bacillota</taxon>
        <taxon>Bacilli</taxon>
        <taxon>Bacillales</taxon>
        <taxon>Bacillaceae</taxon>
        <taxon>Metabacillus</taxon>
    </lineage>
</organism>
<proteinExistence type="predicted"/>
<evidence type="ECO:0000313" key="3">
    <source>
        <dbReference type="Proteomes" id="UP001342826"/>
    </source>
</evidence>
<protein>
    <submittedName>
        <fullName evidence="2">DUF1906 domain-containing protein</fullName>
    </submittedName>
</protein>
<dbReference type="InterPro" id="IPR017853">
    <property type="entry name" value="GH"/>
</dbReference>
<dbReference type="GeneID" id="301141918"/>
<dbReference type="RefSeq" id="WP_066231774.1">
    <property type="nucleotide sequence ID" value="NZ_JARTFQ010000006.1"/>
</dbReference>
<keyword evidence="3" id="KW-1185">Reference proteome</keyword>
<evidence type="ECO:0000313" key="2">
    <source>
        <dbReference type="EMBL" id="MED4403761.1"/>
    </source>
</evidence>
<sequence length="216" mass="24570">MARKVWGVDSTNTVNRDLYECVKNNFGLPKFWGRYLTERPNASSGLSKFEINYIHSKGMKVLPIYNVISEAVGYDEGRIAARNAVFHARRLNIPPNIVLFANIGKIFNVDANWIKAWVETILPTGYRPGLYHDPIEGQFAAAYCEAVKQNNEVALQSILWSTQPEPGVTSERKAPRFNPDMPKCKGNVWIWQYGRDAVKCPIDTNLADERLLAYLY</sequence>
<accession>A0ABU6P338</accession>
<dbReference type="Gene3D" id="3.20.20.80">
    <property type="entry name" value="Glycosidases"/>
    <property type="match status" value="1"/>
</dbReference>
<comment type="caution">
    <text evidence="2">The sequence shown here is derived from an EMBL/GenBank/DDBJ whole genome shotgun (WGS) entry which is preliminary data.</text>
</comment>
<dbReference type="Pfam" id="PF08924">
    <property type="entry name" value="Rv2525c_GlyHyd-like"/>
    <property type="match status" value="1"/>
</dbReference>
<dbReference type="InterPro" id="IPR015020">
    <property type="entry name" value="Rv2525c-like_Glyco_Hydro-like"/>
</dbReference>
<dbReference type="SUPFAM" id="SSF51445">
    <property type="entry name" value="(Trans)glycosidases"/>
    <property type="match status" value="1"/>
</dbReference>
<evidence type="ECO:0000259" key="1">
    <source>
        <dbReference type="Pfam" id="PF08924"/>
    </source>
</evidence>
<dbReference type="EMBL" id="JARTFS010000018">
    <property type="protein sequence ID" value="MED4403761.1"/>
    <property type="molecule type" value="Genomic_DNA"/>
</dbReference>
<dbReference type="Proteomes" id="UP001342826">
    <property type="component" value="Unassembled WGS sequence"/>
</dbReference>
<feature type="domain" description="Rv2525c-like glycoside hydrolase-like" evidence="1">
    <location>
        <begin position="31"/>
        <end position="149"/>
    </location>
</feature>
<reference evidence="2 3" key="1">
    <citation type="submission" date="2023-03" db="EMBL/GenBank/DDBJ databases">
        <title>Bacillus Genome Sequencing.</title>
        <authorList>
            <person name="Dunlap C."/>
        </authorList>
    </citation>
    <scope>NUCLEOTIDE SEQUENCE [LARGE SCALE GENOMIC DNA]</scope>
    <source>
        <strain evidence="2 3">NRS-1717</strain>
    </source>
</reference>
<gene>
    <name evidence="2" type="ORF">P9271_20840</name>
</gene>